<sequence length="667" mass="73206">MKLMIIESPGKIPKLKAILGDGWQIAASVGHVRDLPKKAMGVEPPDFKPQYELIERGVAVIAKLKALAKQADAVYLATDPDREGESISWHLQQCLRLDNPLRVTFNEITPTAVKAALNNPRTIDVKRVAAQEARRVLDRLVGYMVSPELSRQTGERLSAGRVQSPAVFLVVERERQIQSFKVTNHFGVQLFFACAKNQSEPARDSAQSEYSAEWLTKPKFVTADPPYFMDRAFAMAVAEVKTVVVLSFGQTEATRSPPAPFTTSTLQQAASVTLGLEPKTTMESAQKLYEQGHITYHRTDNPNVSDESLADIYAVAVKMGLDMAERPRKFKAPEGAQEGHPAITPTHWEIEEVGETAGQRALYAMIRLRAIACQLADARYAVRAARFESAVEKMAGMTVEFEAKGRTLVDGGWLNLLDGDQADESKSDEPANPIPDLAPGQTLSVAHGTLLEKKTQPPSRYTQASLIRKLESEGVGRPSTYAAILDNIIGRAYVKTQKKALVPTETGCLVSDSLAGNFKFIELGYTRQVEQDLDRIASGEAGYKATIQTVHANLTRDIAALNLSVAPKHPCPACGKPLHRMKGKDGYFWGCTAYPECKATLPDDEGEPGTAKKPMELSSFLCKTCNRPLIHKIKAGQGGYDFWGCSGFKEGCKQSYKNLNGKPYYDV</sequence>
<evidence type="ECO:0000256" key="7">
    <source>
        <dbReference type="ARBA" id="ARBA00023029"/>
    </source>
</evidence>
<dbReference type="InterPro" id="IPR013498">
    <property type="entry name" value="Topo_IA_Znf"/>
</dbReference>
<dbReference type="NCBIfam" id="TIGR01051">
    <property type="entry name" value="topA_bact"/>
    <property type="match status" value="1"/>
</dbReference>
<organism evidence="14 15">
    <name type="scientific">Candidatus Methylumidiphilus alinenensis</name>
    <dbReference type="NCBI Taxonomy" id="2202197"/>
    <lineage>
        <taxon>Bacteria</taxon>
        <taxon>Pseudomonadati</taxon>
        <taxon>Pseudomonadota</taxon>
        <taxon>Gammaproteobacteria</taxon>
        <taxon>Methylococcales</taxon>
        <taxon>Candidatus Methylumidiphilus</taxon>
    </lineage>
</organism>
<dbReference type="SMART" id="SM00437">
    <property type="entry name" value="TOP1Ac"/>
    <property type="match status" value="1"/>
</dbReference>
<dbReference type="InterPro" id="IPR023405">
    <property type="entry name" value="Topo_IA_core_domain"/>
</dbReference>
<dbReference type="GO" id="GO:0003917">
    <property type="term" value="F:DNA topoisomerase type I (single strand cut, ATP-independent) activity"/>
    <property type="evidence" value="ECO:0007669"/>
    <property type="project" value="UniProtKB-UniRule"/>
</dbReference>
<evidence type="ECO:0000256" key="4">
    <source>
        <dbReference type="ARBA" id="ARBA00022771"/>
    </source>
</evidence>
<evidence type="ECO:0000259" key="12">
    <source>
        <dbReference type="PROSITE" id="PS50880"/>
    </source>
</evidence>
<dbReference type="PRINTS" id="PR00417">
    <property type="entry name" value="PRTPISMRASEI"/>
</dbReference>
<keyword evidence="7 10" id="KW-0799">Topoisomerase</keyword>
<dbReference type="Gene3D" id="1.10.460.10">
    <property type="entry name" value="Topoisomerase I, domain 2"/>
    <property type="match status" value="1"/>
</dbReference>
<dbReference type="Gene3D" id="3.30.65.10">
    <property type="entry name" value="Bacterial Topoisomerase I, domain 1"/>
    <property type="match status" value="2"/>
</dbReference>
<comment type="catalytic activity">
    <reaction evidence="1 10">
        <text>ATP-independent breakage of single-stranded DNA, followed by passage and rejoining.</text>
        <dbReference type="EC" id="5.6.2.1"/>
    </reaction>
</comment>
<dbReference type="InterPro" id="IPR034149">
    <property type="entry name" value="TOPRIM_TopoI"/>
</dbReference>
<dbReference type="GO" id="GO:0003677">
    <property type="term" value="F:DNA binding"/>
    <property type="evidence" value="ECO:0007669"/>
    <property type="project" value="UniProtKB-KW"/>
</dbReference>
<feature type="site" description="Interaction with DNA" evidence="10">
    <location>
        <position position="298"/>
    </location>
</feature>
<feature type="site" description="Interaction with DNA" evidence="10">
    <location>
        <position position="135"/>
    </location>
</feature>
<accession>A0A2W4RJB9</accession>
<dbReference type="EC" id="5.6.2.1" evidence="10"/>
<comment type="caution">
    <text evidence="14">The sequence shown here is derived from an EMBL/GenBank/DDBJ whole genome shotgun (WGS) entry which is preliminary data.</text>
</comment>
<dbReference type="InterPro" id="IPR003601">
    <property type="entry name" value="Topo_IA_2"/>
</dbReference>
<dbReference type="Gene3D" id="2.70.20.10">
    <property type="entry name" value="Topoisomerase I, domain 3"/>
    <property type="match status" value="1"/>
</dbReference>
<protein>
    <recommendedName>
        <fullName evidence="10">DNA topoisomerase 1</fullName>
        <ecNumber evidence="10">5.6.2.1</ecNumber>
    </recommendedName>
    <alternativeName>
        <fullName evidence="10">DNA topoisomerase I</fullName>
    </alternativeName>
</protein>
<feature type="site" description="Interaction with DNA" evidence="10">
    <location>
        <position position="138"/>
    </location>
</feature>
<evidence type="ECO:0000256" key="9">
    <source>
        <dbReference type="ARBA" id="ARBA00023235"/>
    </source>
</evidence>
<dbReference type="Pfam" id="PF01396">
    <property type="entry name" value="Zn_ribbon_Top1"/>
    <property type="match status" value="1"/>
</dbReference>
<feature type="domain" description="Toprim" evidence="12">
    <location>
        <begin position="1"/>
        <end position="110"/>
    </location>
</feature>
<dbReference type="InterPro" id="IPR013826">
    <property type="entry name" value="Topo_IA_cen_sub3"/>
</dbReference>
<keyword evidence="8 10" id="KW-0238">DNA-binding</keyword>
<evidence type="ECO:0000256" key="8">
    <source>
        <dbReference type="ARBA" id="ARBA00023125"/>
    </source>
</evidence>
<dbReference type="SUPFAM" id="SSF57783">
    <property type="entry name" value="Zinc beta-ribbon"/>
    <property type="match status" value="1"/>
</dbReference>
<feature type="active site" description="O-(5'-phospho-DNA)-tyrosine intermediate" evidence="10">
    <location>
        <position position="296"/>
    </location>
</feature>
<dbReference type="InterPro" id="IPR000380">
    <property type="entry name" value="Topo_IA"/>
</dbReference>
<dbReference type="PANTHER" id="PTHR42785">
    <property type="entry name" value="DNA TOPOISOMERASE, TYPE IA, CORE"/>
    <property type="match status" value="1"/>
</dbReference>
<dbReference type="SUPFAM" id="SSF56712">
    <property type="entry name" value="Prokaryotic type I DNA topoisomerase"/>
    <property type="match status" value="1"/>
</dbReference>
<dbReference type="InterPro" id="IPR023406">
    <property type="entry name" value="Topo_IA_AS"/>
</dbReference>
<dbReference type="GO" id="GO:0008270">
    <property type="term" value="F:zinc ion binding"/>
    <property type="evidence" value="ECO:0007669"/>
    <property type="project" value="UniProtKB-KW"/>
</dbReference>
<evidence type="ECO:0000256" key="10">
    <source>
        <dbReference type="HAMAP-Rule" id="MF_00952"/>
    </source>
</evidence>
<evidence type="ECO:0000256" key="3">
    <source>
        <dbReference type="ARBA" id="ARBA00022723"/>
    </source>
</evidence>
<dbReference type="InterPro" id="IPR013824">
    <property type="entry name" value="Topo_IA_cen_sub1"/>
</dbReference>
<dbReference type="InterPro" id="IPR013825">
    <property type="entry name" value="Topo_IA_cen_sub2"/>
</dbReference>
<dbReference type="HAMAP" id="MF_00952">
    <property type="entry name" value="Topoisom_1_prok"/>
    <property type="match status" value="1"/>
</dbReference>
<dbReference type="GO" id="GO:0005694">
    <property type="term" value="C:chromosome"/>
    <property type="evidence" value="ECO:0007669"/>
    <property type="project" value="InterPro"/>
</dbReference>
<dbReference type="CDD" id="cd03363">
    <property type="entry name" value="TOPRIM_TopoIA_TopoI"/>
    <property type="match status" value="1"/>
</dbReference>
<feature type="region of interest" description="Disordered" evidence="11">
    <location>
        <begin position="419"/>
        <end position="439"/>
    </location>
</feature>
<evidence type="ECO:0000256" key="2">
    <source>
        <dbReference type="ARBA" id="ARBA00009446"/>
    </source>
</evidence>
<evidence type="ECO:0000313" key="15">
    <source>
        <dbReference type="Proteomes" id="UP000249396"/>
    </source>
</evidence>
<dbReference type="SMART" id="SM00436">
    <property type="entry name" value="TOP1Bc"/>
    <property type="match status" value="1"/>
</dbReference>
<evidence type="ECO:0000256" key="5">
    <source>
        <dbReference type="ARBA" id="ARBA00022833"/>
    </source>
</evidence>
<dbReference type="Gene3D" id="1.10.290.10">
    <property type="entry name" value="Topoisomerase I, domain 4"/>
    <property type="match status" value="1"/>
</dbReference>
<dbReference type="EMBL" id="QJPH01000192">
    <property type="protein sequence ID" value="PZN83153.1"/>
    <property type="molecule type" value="Genomic_DNA"/>
</dbReference>
<dbReference type="PANTHER" id="PTHR42785:SF1">
    <property type="entry name" value="DNA TOPOISOMERASE"/>
    <property type="match status" value="1"/>
</dbReference>
<name>A0A2W4RJB9_9GAMM</name>
<feature type="site" description="Interaction with DNA" evidence="10">
    <location>
        <position position="134"/>
    </location>
</feature>
<dbReference type="AlphaFoldDB" id="A0A2W4RJB9"/>
<reference evidence="14 15" key="1">
    <citation type="journal article" date="2018" name="Aquat. Microb. Ecol.">
        <title>Gammaproteobacterial methanotrophs dominate.</title>
        <authorList>
            <person name="Rissanen A.J."/>
            <person name="Saarenheimo J."/>
            <person name="Tiirola M."/>
            <person name="Peura S."/>
            <person name="Aalto S.L."/>
            <person name="Karvinen A."/>
            <person name="Nykanen H."/>
        </authorList>
    </citation>
    <scope>NUCLEOTIDE SEQUENCE [LARGE SCALE GENOMIC DNA]</scope>
    <source>
        <strain evidence="14">AMbin10</strain>
    </source>
</reference>
<feature type="site" description="Interaction with DNA" evidence="10">
    <location>
        <position position="31"/>
    </location>
</feature>
<keyword evidence="9 10" id="KW-0413">Isomerase</keyword>
<dbReference type="PROSITE" id="PS00396">
    <property type="entry name" value="TOPO_IA_1"/>
    <property type="match status" value="1"/>
</dbReference>
<dbReference type="InterPro" id="IPR003602">
    <property type="entry name" value="Topo_IA_DNA-bd_dom"/>
</dbReference>
<comment type="subunit">
    <text evidence="10">Monomer.</text>
</comment>
<dbReference type="Gene3D" id="3.40.50.140">
    <property type="match status" value="1"/>
</dbReference>
<evidence type="ECO:0000256" key="11">
    <source>
        <dbReference type="SAM" id="MobiDB-lite"/>
    </source>
</evidence>
<dbReference type="CDD" id="cd00186">
    <property type="entry name" value="TOP1Ac"/>
    <property type="match status" value="1"/>
</dbReference>
<dbReference type="PROSITE" id="PS52039">
    <property type="entry name" value="TOPO_IA_2"/>
    <property type="match status" value="1"/>
</dbReference>
<dbReference type="InterPro" id="IPR006171">
    <property type="entry name" value="TOPRIM_dom"/>
</dbReference>
<evidence type="ECO:0000256" key="6">
    <source>
        <dbReference type="ARBA" id="ARBA00022842"/>
    </source>
</evidence>
<feature type="site" description="Interaction with DNA" evidence="10">
    <location>
        <position position="491"/>
    </location>
</feature>
<comment type="similarity">
    <text evidence="2 10">Belongs to the type IA topoisomerase family.</text>
</comment>
<dbReference type="Proteomes" id="UP000249396">
    <property type="component" value="Unassembled WGS sequence"/>
</dbReference>
<feature type="domain" description="Topo IA-type catalytic" evidence="13">
    <location>
        <begin position="124"/>
        <end position="559"/>
    </location>
</feature>
<keyword evidence="3" id="KW-0479">Metal-binding</keyword>
<feature type="site" description="Interaction with DNA" evidence="10">
    <location>
        <position position="143"/>
    </location>
</feature>
<comment type="function">
    <text evidence="10">Releases the supercoiling and torsional tension of DNA, which is introduced during the DNA replication and transcription, by transiently cleaving and rejoining one strand of the DNA duplex. Introduces a single-strand break via transesterification at a target site in duplex DNA. The scissile phosphodiester is attacked by the catalytic tyrosine of the enzyme, resulting in the formation of a DNA-(5'-phosphotyrosyl)-enzyme intermediate and the expulsion of a 3'-OH DNA strand. The free DNA strand then undergoes passage around the unbroken strand, thus removing DNA supercoils. Finally, in the religation step, the DNA 3'-OH attacks the covalent intermediate to expel the active-site tyrosine and restore the DNA phosphodiester backbone.</text>
</comment>
<evidence type="ECO:0000256" key="1">
    <source>
        <dbReference type="ARBA" id="ARBA00000213"/>
    </source>
</evidence>
<proteinExistence type="inferred from homology"/>
<dbReference type="InterPro" id="IPR028612">
    <property type="entry name" value="Topoisom_1_IA"/>
</dbReference>
<dbReference type="PROSITE" id="PS50880">
    <property type="entry name" value="TOPRIM"/>
    <property type="match status" value="1"/>
</dbReference>
<dbReference type="Pfam" id="PF01131">
    <property type="entry name" value="Topoisom_bac"/>
    <property type="match status" value="1"/>
</dbReference>
<gene>
    <name evidence="10 14" type="primary">topA</name>
    <name evidence="14" type="ORF">DM484_05015</name>
</gene>
<dbReference type="InterPro" id="IPR005733">
    <property type="entry name" value="TopoI_bac-type"/>
</dbReference>
<dbReference type="SMART" id="SM00493">
    <property type="entry name" value="TOPRIM"/>
    <property type="match status" value="1"/>
</dbReference>
<keyword evidence="6" id="KW-0460">Magnesium</keyword>
<comment type="caution">
    <text evidence="10">Lacks conserved residue(s) required for the propagation of feature annotation.</text>
</comment>
<evidence type="ECO:0000313" key="14">
    <source>
        <dbReference type="EMBL" id="PZN83153.1"/>
    </source>
</evidence>
<dbReference type="GO" id="GO:0006265">
    <property type="term" value="P:DNA topological change"/>
    <property type="evidence" value="ECO:0007669"/>
    <property type="project" value="UniProtKB-UniRule"/>
</dbReference>
<dbReference type="InterPro" id="IPR013497">
    <property type="entry name" value="Topo_IA_cen"/>
</dbReference>
<feature type="region of interest" description="Interaction with DNA" evidence="10">
    <location>
        <begin position="158"/>
        <end position="163"/>
    </location>
</feature>
<keyword evidence="4" id="KW-0863">Zinc-finger</keyword>
<evidence type="ECO:0000259" key="13">
    <source>
        <dbReference type="PROSITE" id="PS52039"/>
    </source>
</evidence>
<dbReference type="Pfam" id="PF01751">
    <property type="entry name" value="Toprim"/>
    <property type="match status" value="1"/>
</dbReference>
<keyword evidence="5" id="KW-0862">Zinc</keyword>